<evidence type="ECO:0000313" key="2">
    <source>
        <dbReference type="EMBL" id="QCD78410.1"/>
    </source>
</evidence>
<feature type="compositionally biased region" description="Basic and acidic residues" evidence="1">
    <location>
        <begin position="74"/>
        <end position="93"/>
    </location>
</feature>
<proteinExistence type="predicted"/>
<dbReference type="AlphaFoldDB" id="A0A4D6KP09"/>
<accession>A0A4D6KP09</accession>
<dbReference type="EMBL" id="CP039345">
    <property type="protein sequence ID" value="QCD78410.1"/>
    <property type="molecule type" value="Genomic_DNA"/>
</dbReference>
<gene>
    <name evidence="2" type="ORF">DEO72_LG1g2043</name>
</gene>
<name>A0A4D6KP09_VIGUN</name>
<evidence type="ECO:0000313" key="3">
    <source>
        <dbReference type="Proteomes" id="UP000501690"/>
    </source>
</evidence>
<dbReference type="Proteomes" id="UP000501690">
    <property type="component" value="Linkage Group LG1"/>
</dbReference>
<keyword evidence="3" id="KW-1185">Reference proteome</keyword>
<feature type="compositionally biased region" description="Polar residues" evidence="1">
    <location>
        <begin position="59"/>
        <end position="73"/>
    </location>
</feature>
<reference evidence="2 3" key="1">
    <citation type="submission" date="2019-04" db="EMBL/GenBank/DDBJ databases">
        <title>An improved genome assembly and genetic linkage map for asparagus bean, Vigna unguiculata ssp. sesquipedialis.</title>
        <authorList>
            <person name="Xia Q."/>
            <person name="Zhang R."/>
            <person name="Dong Y."/>
        </authorList>
    </citation>
    <scope>NUCLEOTIDE SEQUENCE [LARGE SCALE GENOMIC DNA]</scope>
    <source>
        <tissue evidence="2">Leaf</tissue>
    </source>
</reference>
<organism evidence="2 3">
    <name type="scientific">Vigna unguiculata</name>
    <name type="common">Cowpea</name>
    <dbReference type="NCBI Taxonomy" id="3917"/>
    <lineage>
        <taxon>Eukaryota</taxon>
        <taxon>Viridiplantae</taxon>
        <taxon>Streptophyta</taxon>
        <taxon>Embryophyta</taxon>
        <taxon>Tracheophyta</taxon>
        <taxon>Spermatophyta</taxon>
        <taxon>Magnoliopsida</taxon>
        <taxon>eudicotyledons</taxon>
        <taxon>Gunneridae</taxon>
        <taxon>Pentapetalae</taxon>
        <taxon>rosids</taxon>
        <taxon>fabids</taxon>
        <taxon>Fabales</taxon>
        <taxon>Fabaceae</taxon>
        <taxon>Papilionoideae</taxon>
        <taxon>50 kb inversion clade</taxon>
        <taxon>NPAAA clade</taxon>
        <taxon>indigoferoid/millettioid clade</taxon>
        <taxon>Phaseoleae</taxon>
        <taxon>Vigna</taxon>
    </lineage>
</organism>
<feature type="region of interest" description="Disordered" evidence="1">
    <location>
        <begin position="52"/>
        <end position="94"/>
    </location>
</feature>
<protein>
    <submittedName>
        <fullName evidence="2">Uncharacterized protein</fullName>
    </submittedName>
</protein>
<sequence length="140" mass="16549">MFQVCKNRQVEKDLRVALEVQDEKWRLEMDEEIEHNNMWVWVWSDLSKGNWPIDKNSVNDKSTTKTKNPMSNKSAKEKNKFASKNAKTERAENKLATGKAKYWSTIDKVKGKSIMKKAKNLNIHERDKHNVRRVIAHWKP</sequence>
<evidence type="ECO:0000256" key="1">
    <source>
        <dbReference type="SAM" id="MobiDB-lite"/>
    </source>
</evidence>